<dbReference type="AlphaFoldDB" id="B7VPJ1"/>
<name>B7VPJ1_VIBA3</name>
<dbReference type="PATRIC" id="fig|575788.5.peg.3048"/>
<evidence type="ECO:0000313" key="1">
    <source>
        <dbReference type="EMBL" id="CAV18941.1"/>
    </source>
</evidence>
<protein>
    <recommendedName>
        <fullName evidence="3">DUF4225 domain-containing protein</fullName>
    </recommendedName>
</protein>
<accession>B7VPJ1</accession>
<dbReference type="Proteomes" id="UP000009100">
    <property type="component" value="Chromosome 1"/>
</dbReference>
<dbReference type="Pfam" id="PF13988">
    <property type="entry name" value="DUF4225"/>
    <property type="match status" value="1"/>
</dbReference>
<evidence type="ECO:0008006" key="3">
    <source>
        <dbReference type="Google" id="ProtNLM"/>
    </source>
</evidence>
<organism evidence="1 2">
    <name type="scientific">Vibrio atlanticus (strain LGP32)</name>
    <name type="common">Vibrio splendidus (strain Mel32)</name>
    <dbReference type="NCBI Taxonomy" id="575788"/>
    <lineage>
        <taxon>Bacteria</taxon>
        <taxon>Pseudomonadati</taxon>
        <taxon>Pseudomonadota</taxon>
        <taxon>Gammaproteobacteria</taxon>
        <taxon>Vibrionales</taxon>
        <taxon>Vibrionaceae</taxon>
        <taxon>Vibrio</taxon>
    </lineage>
</organism>
<proteinExistence type="predicted"/>
<dbReference type="eggNOG" id="COG4104">
    <property type="taxonomic scope" value="Bacteria"/>
</dbReference>
<reference evidence="1 2" key="1">
    <citation type="submission" date="2009-02" db="EMBL/GenBank/DDBJ databases">
        <title>Vibrio splendidus str. LGP32 complete genome.</title>
        <authorList>
            <person name="Mazel D."/>
            <person name="Le Roux F."/>
        </authorList>
    </citation>
    <scope>NUCLEOTIDE SEQUENCE [LARGE SCALE GENOMIC DNA]</scope>
    <source>
        <strain evidence="1 2">LGP32</strain>
    </source>
</reference>
<evidence type="ECO:0000313" key="2">
    <source>
        <dbReference type="Proteomes" id="UP000009100"/>
    </source>
</evidence>
<dbReference type="STRING" id="575788.VS_1757"/>
<dbReference type="HOGENOM" id="CLU_070022_0_0_6"/>
<gene>
    <name evidence="1" type="ordered locus">VS_1757</name>
</gene>
<dbReference type="EMBL" id="FM954972">
    <property type="protein sequence ID" value="CAV18941.1"/>
    <property type="molecule type" value="Genomic_DNA"/>
</dbReference>
<dbReference type="KEGG" id="vsp:VS_1757"/>
<dbReference type="InterPro" id="IPR025320">
    <property type="entry name" value="DUF4225"/>
</dbReference>
<sequence length="261" mass="28713">MSHTSEQVEEDGVRVAVRGLLRQANMYSMSHLQDPTSQHQFREEYRFLGQCLLNDYQKGILVGDKLVRLVKQERQSLIDQALELGKYGIGLVAGVGQLSAGYGLCVTSSIFSIAGASWCSGVGAPMITHGGNNIYENSYNMTGNIVQNWKGEYTGDYGNSNSTLRKGYQKIAASVGLSERDGNMAYATVDIATSVYGLKSTLKTVPHANVPNAQQFKLFYYSSRDFSKGWRTMSKGALLNETFGNYNTLSDAASPYFNKDQ</sequence>